<dbReference type="SMART" id="SM00710">
    <property type="entry name" value="PbH1"/>
    <property type="match status" value="6"/>
</dbReference>
<feature type="domain" description="Right handed beta helix" evidence="1">
    <location>
        <begin position="171"/>
        <end position="325"/>
    </location>
</feature>
<protein>
    <recommendedName>
        <fullName evidence="5">Secretion system C-terminal sorting domain-containing protein</fullName>
    </recommendedName>
</protein>
<sequence length="660" mass="74236">MKRFFNIFLIFIICNSNIILASNIYYFSNNGDDQNEGTKDAPWKSLEKATSIAKLSNNGGLLQPGDQVLFKSGDTFEGQFLIACSGTEEAPIIISHYDEGELPILSGSGNLPGGDYIETIKMTNTSYVTLDGIWVKNDRKNKGEFLWNTNTSIGIKVYANKWSGLQKGLKFINLKITDIFGIDMIDWEGKFTLDYYTAHGIFFDSEPDNLQANPIKQIGIDDVLIENCYFYNIGSRGINVRHLTNIRNNPIDEEDRNRNYIIRNNTFEKLGGDGIVFASACNAIVEKNDFIDLGWGDHKSSTDRYFGRGEGCWIWNTRNIIVQYNRQYRARGFGDTYGAGGHIDFFCKNAIFQYNYSEDTEGGFCEILGDCVNSTFRYNVSKNDGFRDFHGYTIWVSGFVGGDEDPVRSDSNYVYNNTILLDKAGYNPNISIYAKNTFIYNNIFKATNGASIGSKSVEIDIEEGSQLYVSNNLFSGSISRYLSVLDDHAIIDKDPLFMDVSDDDIDGFQLKEGSPAIDNGKKFPEPSFPMAGKGIFKNIDLYTTTDIYGNEVDINQFLPNIGADNQYNSKKENHVLSISSNPIKLFDFYPNPTSNEVTIKTTQQGGEYIVKIFSVVGGLIDTFVIHQQTKINISHLQKGTYLLMLVDNEGKHHTEKLVIK</sequence>
<dbReference type="Pfam" id="PF13229">
    <property type="entry name" value="Beta_helix"/>
    <property type="match status" value="1"/>
</dbReference>
<evidence type="ECO:0000313" key="4">
    <source>
        <dbReference type="Proteomes" id="UP000179797"/>
    </source>
</evidence>
<dbReference type="InterPro" id="IPR011050">
    <property type="entry name" value="Pectin_lyase_fold/virulence"/>
</dbReference>
<evidence type="ECO:0008006" key="5">
    <source>
        <dbReference type="Google" id="ProtNLM"/>
    </source>
</evidence>
<dbReference type="RefSeq" id="WP_044217242.1">
    <property type="nucleotide sequence ID" value="NZ_JRYR02000002.1"/>
</dbReference>
<accession>A0A1S1YUE7</accession>
<dbReference type="SUPFAM" id="SSF51126">
    <property type="entry name" value="Pectin lyase-like"/>
    <property type="match status" value="2"/>
</dbReference>
<feature type="domain" description="Secretion system C-terminal sorting" evidence="2">
    <location>
        <begin position="589"/>
        <end position="659"/>
    </location>
</feature>
<keyword evidence="4" id="KW-1185">Reference proteome</keyword>
<dbReference type="EMBL" id="JRYR02000002">
    <property type="protein sequence ID" value="OHX64650.1"/>
    <property type="molecule type" value="Genomic_DNA"/>
</dbReference>
<name>A0A1S1YUE7_FLAPC</name>
<dbReference type="Proteomes" id="UP000179797">
    <property type="component" value="Unassembled WGS sequence"/>
</dbReference>
<reference evidence="3 4" key="1">
    <citation type="journal article" date="2012" name="Int. J. Syst. Evol. Microbiol.">
        <title>Flammeovirga pacifica sp. nov., isolated from deep-sea sediment.</title>
        <authorList>
            <person name="Xu H."/>
            <person name="Fu Y."/>
            <person name="Yang N."/>
            <person name="Ding Z."/>
            <person name="Lai Q."/>
            <person name="Zeng R."/>
        </authorList>
    </citation>
    <scope>NUCLEOTIDE SEQUENCE [LARGE SCALE GENOMIC DNA]</scope>
    <source>
        <strain evidence="4">DSM 24597 / LMG 26175 / WPAGA1</strain>
    </source>
</reference>
<dbReference type="InterPro" id="IPR026444">
    <property type="entry name" value="Secre_tail"/>
</dbReference>
<gene>
    <name evidence="3" type="ORF">NH26_24075</name>
</gene>
<evidence type="ECO:0000259" key="2">
    <source>
        <dbReference type="Pfam" id="PF18962"/>
    </source>
</evidence>
<dbReference type="Pfam" id="PF18962">
    <property type="entry name" value="Por_Secre_tail"/>
    <property type="match status" value="1"/>
</dbReference>
<dbReference type="InterPro" id="IPR006626">
    <property type="entry name" value="PbH1"/>
</dbReference>
<organism evidence="3 4">
    <name type="scientific">Flammeovirga pacifica</name>
    <dbReference type="NCBI Taxonomy" id="915059"/>
    <lineage>
        <taxon>Bacteria</taxon>
        <taxon>Pseudomonadati</taxon>
        <taxon>Bacteroidota</taxon>
        <taxon>Cytophagia</taxon>
        <taxon>Cytophagales</taxon>
        <taxon>Flammeovirgaceae</taxon>
        <taxon>Flammeovirga</taxon>
    </lineage>
</organism>
<proteinExistence type="predicted"/>
<dbReference type="OrthoDB" id="3333873at2"/>
<dbReference type="NCBIfam" id="TIGR04183">
    <property type="entry name" value="Por_Secre_tail"/>
    <property type="match status" value="1"/>
</dbReference>
<dbReference type="STRING" id="915059.NH26_24075"/>
<evidence type="ECO:0000259" key="1">
    <source>
        <dbReference type="Pfam" id="PF13229"/>
    </source>
</evidence>
<dbReference type="Gene3D" id="2.160.20.10">
    <property type="entry name" value="Single-stranded right-handed beta-helix, Pectin lyase-like"/>
    <property type="match status" value="2"/>
</dbReference>
<evidence type="ECO:0000313" key="3">
    <source>
        <dbReference type="EMBL" id="OHX64650.1"/>
    </source>
</evidence>
<dbReference type="InterPro" id="IPR039448">
    <property type="entry name" value="Beta_helix"/>
</dbReference>
<comment type="caution">
    <text evidence="3">The sequence shown here is derived from an EMBL/GenBank/DDBJ whole genome shotgun (WGS) entry which is preliminary data.</text>
</comment>
<dbReference type="AlphaFoldDB" id="A0A1S1YUE7"/>
<dbReference type="InterPro" id="IPR012334">
    <property type="entry name" value="Pectin_lyas_fold"/>
</dbReference>